<dbReference type="OrthoDB" id="8299682at2759"/>
<reference evidence="3" key="1">
    <citation type="submission" date="2020-08" db="EMBL/GenBank/DDBJ databases">
        <title>Multicomponent nature underlies the extraordinary mechanical properties of spider dragline silk.</title>
        <authorList>
            <person name="Kono N."/>
            <person name="Nakamura H."/>
            <person name="Mori M."/>
            <person name="Yoshida Y."/>
            <person name="Ohtoshi R."/>
            <person name="Malay A.D."/>
            <person name="Moran D.A.P."/>
            <person name="Tomita M."/>
            <person name="Numata K."/>
            <person name="Arakawa K."/>
        </authorList>
    </citation>
    <scope>NUCLEOTIDE SEQUENCE</scope>
</reference>
<dbReference type="Proteomes" id="UP000887013">
    <property type="component" value="Unassembled WGS sequence"/>
</dbReference>
<dbReference type="PROSITE" id="PS50943">
    <property type="entry name" value="HTH_CROC1"/>
    <property type="match status" value="1"/>
</dbReference>
<evidence type="ECO:0000259" key="2">
    <source>
        <dbReference type="PROSITE" id="PS50943"/>
    </source>
</evidence>
<keyword evidence="4" id="KW-1185">Reference proteome</keyword>
<evidence type="ECO:0000313" key="3">
    <source>
        <dbReference type="EMBL" id="GFT91682.1"/>
    </source>
</evidence>
<comment type="caution">
    <text evidence="3">The sequence shown here is derived from an EMBL/GenBank/DDBJ whole genome shotgun (WGS) entry which is preliminary data.</text>
</comment>
<sequence length="143" mass="16186">MTTTEKKVAAGSLGYQIIQEIKKLRVLRGYSQAELAKKVGISKSQMAQYEQGMYNVSPEKAEKMAKVLSVEFEDLLPKSTDYVSSEDEKMLSIVQNFKKIRDQEFRSVFCSLVKLLSEGIEMGKTDTKSIKYKMGQKRQKIGG</sequence>
<dbReference type="SMART" id="SM00530">
    <property type="entry name" value="HTH_XRE"/>
    <property type="match status" value="1"/>
</dbReference>
<dbReference type="SUPFAM" id="SSF47413">
    <property type="entry name" value="lambda repressor-like DNA-binding domains"/>
    <property type="match status" value="1"/>
</dbReference>
<feature type="domain" description="HTH cro/C1-type" evidence="2">
    <location>
        <begin position="21"/>
        <end position="75"/>
    </location>
</feature>
<dbReference type="Gene3D" id="1.10.260.40">
    <property type="entry name" value="lambda repressor-like DNA-binding domains"/>
    <property type="match status" value="1"/>
</dbReference>
<dbReference type="PANTHER" id="PTHR46558">
    <property type="entry name" value="TRACRIPTIONAL REGULATORY PROTEIN-RELATED-RELATED"/>
    <property type="match status" value="1"/>
</dbReference>
<dbReference type="PANTHER" id="PTHR46558:SF4">
    <property type="entry name" value="DNA-BIDING PHAGE PROTEIN"/>
    <property type="match status" value="1"/>
</dbReference>
<dbReference type="EMBL" id="BMAW01120970">
    <property type="protein sequence ID" value="GFT91682.1"/>
    <property type="molecule type" value="Genomic_DNA"/>
</dbReference>
<gene>
    <name evidence="3" type="primary">wHa_02750</name>
    <name evidence="3" type="ORF">NPIL_553321</name>
</gene>
<dbReference type="InterPro" id="IPR001387">
    <property type="entry name" value="Cro/C1-type_HTH"/>
</dbReference>
<proteinExistence type="predicted"/>
<dbReference type="InterPro" id="IPR010982">
    <property type="entry name" value="Lambda_DNA-bd_dom_sf"/>
</dbReference>
<accession>A0A8X6Q1C0</accession>
<keyword evidence="1" id="KW-0238">DNA-binding</keyword>
<protein>
    <submittedName>
        <fullName evidence="3">Putative transcriptional regulator</fullName>
    </submittedName>
</protein>
<organism evidence="3 4">
    <name type="scientific">Nephila pilipes</name>
    <name type="common">Giant wood spider</name>
    <name type="synonym">Nephila maculata</name>
    <dbReference type="NCBI Taxonomy" id="299642"/>
    <lineage>
        <taxon>Eukaryota</taxon>
        <taxon>Metazoa</taxon>
        <taxon>Ecdysozoa</taxon>
        <taxon>Arthropoda</taxon>
        <taxon>Chelicerata</taxon>
        <taxon>Arachnida</taxon>
        <taxon>Araneae</taxon>
        <taxon>Araneomorphae</taxon>
        <taxon>Entelegynae</taxon>
        <taxon>Araneoidea</taxon>
        <taxon>Nephilidae</taxon>
        <taxon>Nephila</taxon>
    </lineage>
</organism>
<evidence type="ECO:0000256" key="1">
    <source>
        <dbReference type="ARBA" id="ARBA00023125"/>
    </source>
</evidence>
<dbReference type="AlphaFoldDB" id="A0A8X6Q1C0"/>
<dbReference type="CDD" id="cd00093">
    <property type="entry name" value="HTH_XRE"/>
    <property type="match status" value="1"/>
</dbReference>
<dbReference type="Pfam" id="PF01381">
    <property type="entry name" value="HTH_3"/>
    <property type="match status" value="1"/>
</dbReference>
<dbReference type="GO" id="GO:0003677">
    <property type="term" value="F:DNA binding"/>
    <property type="evidence" value="ECO:0007669"/>
    <property type="project" value="UniProtKB-KW"/>
</dbReference>
<evidence type="ECO:0000313" key="4">
    <source>
        <dbReference type="Proteomes" id="UP000887013"/>
    </source>
</evidence>
<name>A0A8X6Q1C0_NEPPI</name>